<organism evidence="2 3">
    <name type="scientific">Branchiostoma lanceolatum</name>
    <name type="common">Common lancelet</name>
    <name type="synonym">Amphioxus lanceolatum</name>
    <dbReference type="NCBI Taxonomy" id="7740"/>
    <lineage>
        <taxon>Eukaryota</taxon>
        <taxon>Metazoa</taxon>
        <taxon>Chordata</taxon>
        <taxon>Cephalochordata</taxon>
        <taxon>Leptocardii</taxon>
        <taxon>Amphioxiformes</taxon>
        <taxon>Branchiostomatidae</taxon>
        <taxon>Branchiostoma</taxon>
    </lineage>
</organism>
<evidence type="ECO:0000313" key="3">
    <source>
        <dbReference type="Proteomes" id="UP000838412"/>
    </source>
</evidence>
<feature type="region of interest" description="Disordered" evidence="1">
    <location>
        <begin position="128"/>
        <end position="150"/>
    </location>
</feature>
<evidence type="ECO:0000256" key="1">
    <source>
        <dbReference type="SAM" id="MobiDB-lite"/>
    </source>
</evidence>
<dbReference type="Proteomes" id="UP000838412">
    <property type="component" value="Chromosome 1"/>
</dbReference>
<feature type="compositionally biased region" description="Acidic residues" evidence="1">
    <location>
        <begin position="131"/>
        <end position="144"/>
    </location>
</feature>
<evidence type="ECO:0000313" key="2">
    <source>
        <dbReference type="EMBL" id="CAH1233387.1"/>
    </source>
</evidence>
<keyword evidence="3" id="KW-1185">Reference proteome</keyword>
<dbReference type="AlphaFoldDB" id="A0A8J9VNI3"/>
<protein>
    <submittedName>
        <fullName evidence="2">Hypp723 protein</fullName>
    </submittedName>
</protein>
<gene>
    <name evidence="2" type="primary">Hypp723</name>
    <name evidence="2" type="ORF">BLAG_LOCUS2162</name>
</gene>
<accession>A0A8J9VNI3</accession>
<proteinExistence type="predicted"/>
<sequence length="150" mass="16886">MDDICVTEVGEKRKRPRQYCGHCDQLLGNSSFYTHKRLFFKDGKWTKSTNSKTASSFIELEDTEVLADNTNEASCSTSTHESLDDNFYQSDVCQHDGDGDALGTLETVAVEREEIDGWLEEEDLQLCLSESDSDSDSSDQDNLDNTEVNH</sequence>
<name>A0A8J9VNI3_BRALA</name>
<dbReference type="EMBL" id="OV696686">
    <property type="protein sequence ID" value="CAH1233387.1"/>
    <property type="molecule type" value="Genomic_DNA"/>
</dbReference>
<reference evidence="2" key="1">
    <citation type="submission" date="2022-01" db="EMBL/GenBank/DDBJ databases">
        <authorList>
            <person name="Braso-Vives M."/>
        </authorList>
    </citation>
    <scope>NUCLEOTIDE SEQUENCE</scope>
</reference>
<dbReference type="OrthoDB" id="10597486at2759"/>